<evidence type="ECO:0000256" key="1">
    <source>
        <dbReference type="SAM" id="SignalP"/>
    </source>
</evidence>
<accession>A0A014NBN6</accession>
<proteinExistence type="predicted"/>
<protein>
    <submittedName>
        <fullName evidence="2">Uncharacterized protein</fullName>
    </submittedName>
</protein>
<dbReference type="HOGENOM" id="CLU_1421731_0_0_1"/>
<evidence type="ECO:0000313" key="2">
    <source>
        <dbReference type="EMBL" id="EXU98640.1"/>
    </source>
</evidence>
<evidence type="ECO:0000313" key="3">
    <source>
        <dbReference type="Proteomes" id="UP000030151"/>
    </source>
</evidence>
<dbReference type="EMBL" id="JELW01000025">
    <property type="protein sequence ID" value="EXU98640.1"/>
    <property type="molecule type" value="Genomic_DNA"/>
</dbReference>
<comment type="caution">
    <text evidence="2">The sequence shown here is derived from an EMBL/GenBank/DDBJ whole genome shotgun (WGS) entry which is preliminary data.</text>
</comment>
<organism evidence="2 3">
    <name type="scientific">Metarhizium robertsii</name>
    <dbReference type="NCBI Taxonomy" id="568076"/>
    <lineage>
        <taxon>Eukaryota</taxon>
        <taxon>Fungi</taxon>
        <taxon>Dikarya</taxon>
        <taxon>Ascomycota</taxon>
        <taxon>Pezizomycotina</taxon>
        <taxon>Sordariomycetes</taxon>
        <taxon>Hypocreomycetidae</taxon>
        <taxon>Hypocreales</taxon>
        <taxon>Clavicipitaceae</taxon>
        <taxon>Metarhizium</taxon>
    </lineage>
</organism>
<reference evidence="2 3" key="1">
    <citation type="submission" date="2014-02" db="EMBL/GenBank/DDBJ databases">
        <title>The genome sequence of the entomopathogenic fungus Metarhizium robertsii ARSEF 2575.</title>
        <authorList>
            <person name="Giuliano Garisto Donzelli B."/>
            <person name="Roe B.A."/>
            <person name="Macmil S.L."/>
            <person name="Krasnoff S.B."/>
            <person name="Gibson D.M."/>
        </authorList>
    </citation>
    <scope>NUCLEOTIDE SEQUENCE [LARGE SCALE GENOMIC DNA]</scope>
    <source>
        <strain evidence="2 3">ARSEF 2575</strain>
    </source>
</reference>
<dbReference type="AlphaFoldDB" id="A0A014NBN6"/>
<dbReference type="Proteomes" id="UP000030151">
    <property type="component" value="Unassembled WGS sequence"/>
</dbReference>
<feature type="signal peptide" evidence="1">
    <location>
        <begin position="1"/>
        <end position="19"/>
    </location>
</feature>
<sequence>MKVLGFLTALLATAGAVAATPPGREARMGKLHQQPDIRLQSRRRQSRDVYPRGGGITLFNIISSVCLAIIQWQWDPHSVPKPSLQEAEDWRICTQDLIKTFDTPASGDEAACRMWACLHNHLGKYNRGGVVTKTSKLLTPLCNFNGLIPVRIKAKEAGRLWDVRTCTNRGDGIGIKLTACQSEGAGWWCVV</sequence>
<feature type="chain" id="PRO_5001474348" evidence="1">
    <location>
        <begin position="20"/>
        <end position="191"/>
    </location>
</feature>
<dbReference type="OrthoDB" id="4905728at2759"/>
<keyword evidence="1" id="KW-0732">Signal</keyword>
<gene>
    <name evidence="2" type="ORF">X797_008354</name>
</gene>
<name>A0A014NBN6_9HYPO</name>